<protein>
    <submittedName>
        <fullName evidence="4">Unannotated protein</fullName>
    </submittedName>
</protein>
<keyword evidence="2" id="KW-0812">Transmembrane</keyword>
<proteinExistence type="predicted"/>
<evidence type="ECO:0000259" key="3">
    <source>
        <dbReference type="Pfam" id="PF26366"/>
    </source>
</evidence>
<evidence type="ECO:0000256" key="1">
    <source>
        <dbReference type="SAM" id="MobiDB-lite"/>
    </source>
</evidence>
<feature type="transmembrane region" description="Helical" evidence="2">
    <location>
        <begin position="172"/>
        <end position="193"/>
    </location>
</feature>
<gene>
    <name evidence="4" type="ORF">UFOPK1581_00060</name>
</gene>
<organism evidence="4">
    <name type="scientific">freshwater metagenome</name>
    <dbReference type="NCBI Taxonomy" id="449393"/>
    <lineage>
        <taxon>unclassified sequences</taxon>
        <taxon>metagenomes</taxon>
        <taxon>ecological metagenomes</taxon>
    </lineage>
</organism>
<evidence type="ECO:0000313" key="4">
    <source>
        <dbReference type="EMBL" id="CAB4549437.1"/>
    </source>
</evidence>
<dbReference type="EMBL" id="CAEZTB010000004">
    <property type="protein sequence ID" value="CAB4549437.1"/>
    <property type="molecule type" value="Genomic_DNA"/>
</dbReference>
<evidence type="ECO:0000256" key="2">
    <source>
        <dbReference type="SAM" id="Phobius"/>
    </source>
</evidence>
<accession>A0A6J6CDV0</accession>
<name>A0A6J6CDV0_9ZZZZ</name>
<reference evidence="4" key="1">
    <citation type="submission" date="2020-05" db="EMBL/GenBank/DDBJ databases">
        <authorList>
            <person name="Chiriac C."/>
            <person name="Salcher M."/>
            <person name="Ghai R."/>
            <person name="Kavagutti S V."/>
        </authorList>
    </citation>
    <scope>NUCLEOTIDE SEQUENCE</scope>
</reference>
<dbReference type="InterPro" id="IPR058407">
    <property type="entry name" value="DUF8094"/>
</dbReference>
<keyword evidence="2" id="KW-1133">Transmembrane helix</keyword>
<dbReference type="Pfam" id="PF26366">
    <property type="entry name" value="DUF8094"/>
    <property type="match status" value="1"/>
</dbReference>
<feature type="transmembrane region" description="Helical" evidence="2">
    <location>
        <begin position="235"/>
        <end position="255"/>
    </location>
</feature>
<feature type="region of interest" description="Disordered" evidence="1">
    <location>
        <begin position="201"/>
        <end position="228"/>
    </location>
</feature>
<sequence>MRFLIAATLFIVSICFLLLGLAQRTIWAPPAVFAINLVGQESQPYLIIPADALAMMPGEVTISASGSGQVFMAAGKDVDVLAWVGQTSHSIIESSKENQTLKVIESPGTGDFISPVGSDLWVSEFSGEAVGELVVPEGQNLSVLVASDGLTPAPERVRVSWPTENSTTVSDIFLSVGLGLLVIAIFFNVLALGKMIRNRGPRRKLPKAPQGPRYKPKNKGYDLPRRGRRSASNKIALVPVSIGLVLALSGCQMAEAPQSTPTPSESATVSIVDEIQPALNEEQVTRILADIQKVVAEADASGETSLLQTRLEGPALAFREVNYLLRSKSPDVPPLPPISTAVVSITMISKTEEWPRSLLVVTQDGEDLPQTLVIQQLSPREPYKLIYNVALLPGVEFPDVAAANAGAIPVEVDSLFLKISPINLAPAYGNLIDNGPSSEFYSLFDLTTDKFYEQIAQTQADQIENLDQATTVFSHELGDANVVSLTTSDSGAIVALMMVDTWEIKPTSRNSAVTVSGDEQLLLGLEGSTRGVSTRYGNMLLFYVPLDSSDQKIRLLGATQSLLSIEVL</sequence>
<dbReference type="AlphaFoldDB" id="A0A6J6CDV0"/>
<keyword evidence="2" id="KW-0472">Membrane</keyword>
<feature type="domain" description="DUF8094" evidence="3">
    <location>
        <begin position="276"/>
        <end position="562"/>
    </location>
</feature>